<dbReference type="EMBL" id="OFSM01000018">
    <property type="protein sequence ID" value="SOY30639.1"/>
    <property type="molecule type" value="Genomic_DNA"/>
</dbReference>
<accession>A0A2K4ZJI6</accession>
<evidence type="ECO:0000313" key="4">
    <source>
        <dbReference type="Proteomes" id="UP000236311"/>
    </source>
</evidence>
<dbReference type="Pfam" id="PF26018">
    <property type="entry name" value="BSH_RND_rel"/>
    <property type="match status" value="1"/>
</dbReference>
<dbReference type="OrthoDB" id="1834786at2"/>
<gene>
    <name evidence="3" type="ORF">AMURIS_03370</name>
</gene>
<reference evidence="3 4" key="1">
    <citation type="submission" date="2018-01" db="EMBL/GenBank/DDBJ databases">
        <authorList>
            <person name="Gaut B.S."/>
            <person name="Morton B.R."/>
            <person name="Clegg M.T."/>
            <person name="Duvall M.R."/>
        </authorList>
    </citation>
    <scope>NUCLEOTIDE SEQUENCE [LARGE SCALE GENOMIC DNA]</scope>
    <source>
        <strain evidence="3">GP69</strain>
    </source>
</reference>
<dbReference type="AlphaFoldDB" id="A0A2K4ZJI6"/>
<feature type="domain" description="RND related barrel-sandwich hybrid" evidence="2">
    <location>
        <begin position="66"/>
        <end position="208"/>
    </location>
</feature>
<proteinExistence type="predicted"/>
<evidence type="ECO:0000256" key="1">
    <source>
        <dbReference type="SAM" id="Phobius"/>
    </source>
</evidence>
<keyword evidence="1" id="KW-0812">Transmembrane</keyword>
<dbReference type="Proteomes" id="UP000236311">
    <property type="component" value="Unassembled WGS sequence"/>
</dbReference>
<evidence type="ECO:0000259" key="2">
    <source>
        <dbReference type="Pfam" id="PF26018"/>
    </source>
</evidence>
<keyword evidence="4" id="KW-1185">Reference proteome</keyword>
<sequence length="466" mass="52883">MAKSKIKKYRKPLNLNIGMIIFSVIFIYVVICVIMYFQTSHIVRYEVKEGSLAADTIYRGVILRDETVVYAQETGYVNYYAREGERVAKNDLVYIVDETGRLNEELESMNLGENSLSDKELAEFRSEIVNFAHGFEANRYDSIYDFKYSLKNTVLKLAGINMLQSVDELSNAAGVSIMNRSFAPVTGIVAYWTDGYENLTAQDITAQIWEEDETYEKKRMTGNALLAAGDAVYKLSTNENWSVVIPIEPVRGAELQEEGYVKVRFLKNGYESWGATELFTGGDGNTYLQLTFTNSLVTFMTDRFLDIELIVEDETGLKIPVSSIVQKEFFLIPENFVSPGGNNGGDSIVRQYYLDDGTIAQETLETEVYFFDSQSKEYYLDSSILNTGDILYSTDGQETYAVSKRATLIGVYNMNKGYADFKQITILYQNDEYAIVKPNTKYGLSVYDYIALNAESVRDDQFINQK</sequence>
<keyword evidence="1" id="KW-1133">Transmembrane helix</keyword>
<name>A0A2K4ZJI6_9FIRM</name>
<protein>
    <submittedName>
        <fullName evidence="3">HlyD family secretion protein</fullName>
    </submittedName>
</protein>
<dbReference type="InterPro" id="IPR058709">
    <property type="entry name" value="BSH_RND-rel"/>
</dbReference>
<dbReference type="RefSeq" id="WP_103240664.1">
    <property type="nucleotide sequence ID" value="NZ_JANJZD010000018.1"/>
</dbReference>
<keyword evidence="1" id="KW-0472">Membrane</keyword>
<feature type="transmembrane region" description="Helical" evidence="1">
    <location>
        <begin position="12"/>
        <end position="37"/>
    </location>
</feature>
<organism evidence="3 4">
    <name type="scientific">Acetatifactor muris</name>
    <dbReference type="NCBI Taxonomy" id="879566"/>
    <lineage>
        <taxon>Bacteria</taxon>
        <taxon>Bacillati</taxon>
        <taxon>Bacillota</taxon>
        <taxon>Clostridia</taxon>
        <taxon>Lachnospirales</taxon>
        <taxon>Lachnospiraceae</taxon>
        <taxon>Acetatifactor</taxon>
    </lineage>
</organism>
<evidence type="ECO:0000313" key="3">
    <source>
        <dbReference type="EMBL" id="SOY30639.1"/>
    </source>
</evidence>